<protein>
    <recommendedName>
        <fullName evidence="2">Disease resistance protein Roq1-like winged-helix domain-containing protein</fullName>
    </recommendedName>
</protein>
<gene>
    <name evidence="3" type="ORF">Ddye_028338</name>
</gene>
<organism evidence="3 4">
    <name type="scientific">Dipteronia dyeriana</name>
    <dbReference type="NCBI Taxonomy" id="168575"/>
    <lineage>
        <taxon>Eukaryota</taxon>
        <taxon>Viridiplantae</taxon>
        <taxon>Streptophyta</taxon>
        <taxon>Embryophyta</taxon>
        <taxon>Tracheophyta</taxon>
        <taxon>Spermatophyta</taxon>
        <taxon>Magnoliopsida</taxon>
        <taxon>eudicotyledons</taxon>
        <taxon>Gunneridae</taxon>
        <taxon>Pentapetalae</taxon>
        <taxon>rosids</taxon>
        <taxon>malvids</taxon>
        <taxon>Sapindales</taxon>
        <taxon>Sapindaceae</taxon>
        <taxon>Hippocastanoideae</taxon>
        <taxon>Acereae</taxon>
        <taxon>Dipteronia</taxon>
    </lineage>
</organism>
<dbReference type="InterPro" id="IPR042197">
    <property type="entry name" value="Apaf_helical"/>
</dbReference>
<dbReference type="InterPro" id="IPR036390">
    <property type="entry name" value="WH_DNA-bd_sf"/>
</dbReference>
<evidence type="ECO:0000256" key="1">
    <source>
        <dbReference type="ARBA" id="ARBA00022737"/>
    </source>
</evidence>
<comment type="caution">
    <text evidence="3">The sequence shown here is derived from an EMBL/GenBank/DDBJ whole genome shotgun (WGS) entry which is preliminary data.</text>
</comment>
<evidence type="ECO:0000313" key="3">
    <source>
        <dbReference type="EMBL" id="KAK2640543.1"/>
    </source>
</evidence>
<dbReference type="EMBL" id="JANJYI010000008">
    <property type="protein sequence ID" value="KAK2640543.1"/>
    <property type="molecule type" value="Genomic_DNA"/>
</dbReference>
<keyword evidence="4" id="KW-1185">Reference proteome</keyword>
<proteinExistence type="predicted"/>
<reference evidence="3" key="1">
    <citation type="journal article" date="2023" name="Plant J.">
        <title>Genome sequences and population genomics provide insights into the demographic history, inbreeding, and mutation load of two 'living fossil' tree species of Dipteronia.</title>
        <authorList>
            <person name="Feng Y."/>
            <person name="Comes H.P."/>
            <person name="Chen J."/>
            <person name="Zhu S."/>
            <person name="Lu R."/>
            <person name="Zhang X."/>
            <person name="Li P."/>
            <person name="Qiu J."/>
            <person name="Olsen K.M."/>
            <person name="Qiu Y."/>
        </authorList>
    </citation>
    <scope>NUCLEOTIDE SEQUENCE</scope>
    <source>
        <strain evidence="3">KIB01</strain>
    </source>
</reference>
<dbReference type="Pfam" id="PF23282">
    <property type="entry name" value="WHD_ROQ1"/>
    <property type="match status" value="1"/>
</dbReference>
<dbReference type="GO" id="GO:0006952">
    <property type="term" value="P:defense response"/>
    <property type="evidence" value="ECO:0007669"/>
    <property type="project" value="InterPro"/>
</dbReference>
<accession>A0AAD9TRB4</accession>
<dbReference type="PANTHER" id="PTHR11017:SF479">
    <property type="entry name" value="DISEASE RESISTANCE PROTEIN (TIR-NBS-LRR CLASS) FAMILY"/>
    <property type="match status" value="1"/>
</dbReference>
<dbReference type="Proteomes" id="UP001280121">
    <property type="component" value="Unassembled WGS sequence"/>
</dbReference>
<evidence type="ECO:0000313" key="4">
    <source>
        <dbReference type="Proteomes" id="UP001280121"/>
    </source>
</evidence>
<evidence type="ECO:0000259" key="2">
    <source>
        <dbReference type="Pfam" id="PF23282"/>
    </source>
</evidence>
<sequence>MAVGYARGIPLALKVLGSFLLDKKIEVWRSAMDKLKRIPHMDVQKVLRITYDGLDDETQNIFLDIACFFKGKDVGLVKEFLDACGFFSEIGISTVIDKSMLTISNDNKIMMHDLLQAMGREIVRQESIENPRKRSRLWHHEDIYHVLTKNTVRFGETLA</sequence>
<dbReference type="InterPro" id="IPR044974">
    <property type="entry name" value="Disease_R_plants"/>
</dbReference>
<dbReference type="InterPro" id="IPR058192">
    <property type="entry name" value="WHD_ROQ1-like"/>
</dbReference>
<dbReference type="SUPFAM" id="SSF46785">
    <property type="entry name" value="Winged helix' DNA-binding domain"/>
    <property type="match status" value="1"/>
</dbReference>
<feature type="domain" description="Disease resistance protein Roq1-like winged-helix" evidence="2">
    <location>
        <begin position="57"/>
        <end position="127"/>
    </location>
</feature>
<dbReference type="Gene3D" id="1.10.8.430">
    <property type="entry name" value="Helical domain of apoptotic protease-activating factors"/>
    <property type="match status" value="1"/>
</dbReference>
<name>A0AAD9TRB4_9ROSI</name>
<dbReference type="PANTHER" id="PTHR11017">
    <property type="entry name" value="LEUCINE-RICH REPEAT-CONTAINING PROTEIN"/>
    <property type="match status" value="1"/>
</dbReference>
<keyword evidence="1" id="KW-0677">Repeat</keyword>
<dbReference type="AlphaFoldDB" id="A0AAD9TRB4"/>